<sequence length="387" mass="43478">MSWPLVKLGDVAPSKPIKSPIIKDSSTVWQLNLDKVESQSGKVIDKLYAPVEEAGSSTHWFDERHVLYSKLRPYLNKVVLPDEQGVATTELVPMLPDQKRLDRKYLTYYLRSNRFVSWISDQVAGAKMPRVSMKVFWEHEIPLPPLEEQKRVVAILDKADAIRQKRKQAIDLADEFLRSVFLDMFGDPVTNPKGWEVRALKDLAKIQIGPFGSQLHKEDYITGGIPLINPTHIVDGKLRPNDDLTLSKDKFLSLSQYHLQDGDIVMGRRGEMGRCAVIRAHHGDLFCGTGSLYIRPKKNGFFSDYLYSVLTSQAVKDHLISESQGATMPNLNKTIVGNIEVPIPSDGVVNRFVAASEKFASTKQKMNSQELNVLFGSLSQKAFAGEL</sequence>
<evidence type="ECO:0000313" key="5">
    <source>
        <dbReference type="EMBL" id="NBI53831.1"/>
    </source>
</evidence>
<evidence type="ECO:0000259" key="4">
    <source>
        <dbReference type="Pfam" id="PF01420"/>
    </source>
</evidence>
<keyword evidence="3" id="KW-0238">DNA-binding</keyword>
<organism evidence="5 6">
    <name type="scientific">Photobacterium alginatilyticum</name>
    <dbReference type="NCBI Taxonomy" id="1775171"/>
    <lineage>
        <taxon>Bacteria</taxon>
        <taxon>Pseudomonadati</taxon>
        <taxon>Pseudomonadota</taxon>
        <taxon>Gammaproteobacteria</taxon>
        <taxon>Vibrionales</taxon>
        <taxon>Vibrionaceae</taxon>
        <taxon>Photobacterium</taxon>
    </lineage>
</organism>
<dbReference type="PANTHER" id="PTHR30408">
    <property type="entry name" value="TYPE-1 RESTRICTION ENZYME ECOKI SPECIFICITY PROTEIN"/>
    <property type="match status" value="1"/>
</dbReference>
<name>A0ABW9YJX3_9GAMM</name>
<keyword evidence="5" id="KW-0540">Nuclease</keyword>
<dbReference type="CDD" id="cd16961">
    <property type="entry name" value="RMtype1_S_TRD-CR_like"/>
    <property type="match status" value="1"/>
</dbReference>
<evidence type="ECO:0000256" key="2">
    <source>
        <dbReference type="ARBA" id="ARBA00022747"/>
    </source>
</evidence>
<dbReference type="InterPro" id="IPR044946">
    <property type="entry name" value="Restrct_endonuc_typeI_TRD_sf"/>
</dbReference>
<dbReference type="InterPro" id="IPR000055">
    <property type="entry name" value="Restrct_endonuc_typeI_TRD"/>
</dbReference>
<dbReference type="SUPFAM" id="SSF116734">
    <property type="entry name" value="DNA methylase specificity domain"/>
    <property type="match status" value="2"/>
</dbReference>
<feature type="domain" description="Type I restriction modification DNA specificity" evidence="4">
    <location>
        <begin position="192"/>
        <end position="345"/>
    </location>
</feature>
<reference evidence="5 6" key="1">
    <citation type="journal article" date="2017" name="Int. J. Syst. Evol. Microbiol.">
        <title>Photobacterium alginatilyticum sp. nov., a marine bacterium isolated from bottom seawater.</title>
        <authorList>
            <person name="Wang X."/>
            <person name="Wang Y."/>
            <person name="Yang X."/>
            <person name="Sun H."/>
            <person name="Li B."/>
            <person name="Zhang X.H."/>
        </authorList>
    </citation>
    <scope>NUCLEOTIDE SEQUENCE [LARGE SCALE GENOMIC DNA]</scope>
    <source>
        <strain evidence="5 6">P03D4</strain>
    </source>
</reference>
<comment type="caution">
    <text evidence="5">The sequence shown here is derived from an EMBL/GenBank/DDBJ whole genome shotgun (WGS) entry which is preliminary data.</text>
</comment>
<proteinExistence type="inferred from homology"/>
<evidence type="ECO:0000256" key="3">
    <source>
        <dbReference type="ARBA" id="ARBA00023125"/>
    </source>
</evidence>
<dbReference type="PANTHER" id="PTHR30408:SF12">
    <property type="entry name" value="TYPE I RESTRICTION ENZYME MJAVIII SPECIFICITY SUBUNIT"/>
    <property type="match status" value="1"/>
</dbReference>
<gene>
    <name evidence="5" type="ORF">EIZ48_14730</name>
</gene>
<keyword evidence="5" id="KW-0378">Hydrolase</keyword>
<protein>
    <submittedName>
        <fullName evidence="5">Restriction endonuclease subunit S</fullName>
    </submittedName>
</protein>
<keyword evidence="6" id="KW-1185">Reference proteome</keyword>
<keyword evidence="5" id="KW-0255">Endonuclease</keyword>
<accession>A0ABW9YJX3</accession>
<evidence type="ECO:0000313" key="6">
    <source>
        <dbReference type="Proteomes" id="UP000738517"/>
    </source>
</evidence>
<comment type="similarity">
    <text evidence="1">Belongs to the type-I restriction system S methylase family.</text>
</comment>
<dbReference type="GO" id="GO:0004519">
    <property type="term" value="F:endonuclease activity"/>
    <property type="evidence" value="ECO:0007669"/>
    <property type="project" value="UniProtKB-KW"/>
</dbReference>
<dbReference type="RefSeq" id="WP_160652843.1">
    <property type="nucleotide sequence ID" value="NZ_RSEJ01000015.1"/>
</dbReference>
<dbReference type="Gene3D" id="3.90.220.20">
    <property type="entry name" value="DNA methylase specificity domains"/>
    <property type="match status" value="2"/>
</dbReference>
<evidence type="ECO:0000256" key="1">
    <source>
        <dbReference type="ARBA" id="ARBA00010923"/>
    </source>
</evidence>
<feature type="domain" description="Type I restriction modification DNA specificity" evidence="4">
    <location>
        <begin position="87"/>
        <end position="170"/>
    </location>
</feature>
<dbReference type="Proteomes" id="UP000738517">
    <property type="component" value="Unassembled WGS sequence"/>
</dbReference>
<dbReference type="InterPro" id="IPR052021">
    <property type="entry name" value="Type-I_RS_S_subunit"/>
</dbReference>
<dbReference type="EMBL" id="RSEJ01000015">
    <property type="protein sequence ID" value="NBI53831.1"/>
    <property type="molecule type" value="Genomic_DNA"/>
</dbReference>
<keyword evidence="2" id="KW-0680">Restriction system</keyword>
<dbReference type="Pfam" id="PF01420">
    <property type="entry name" value="Methylase_S"/>
    <property type="match status" value="2"/>
</dbReference>